<gene>
    <name evidence="2" type="primary">dlb</name>
    <name evidence="2" type="ORF">DAT39_016740</name>
</gene>
<dbReference type="AlphaFoldDB" id="A0A8J4WVN2"/>
<organism evidence="2 3">
    <name type="scientific">Clarias magur</name>
    <name type="common">Asian catfish</name>
    <name type="synonym">Macropteronotus magur</name>
    <dbReference type="NCBI Taxonomy" id="1594786"/>
    <lineage>
        <taxon>Eukaryota</taxon>
        <taxon>Metazoa</taxon>
        <taxon>Chordata</taxon>
        <taxon>Craniata</taxon>
        <taxon>Vertebrata</taxon>
        <taxon>Euteleostomi</taxon>
        <taxon>Actinopterygii</taxon>
        <taxon>Neopterygii</taxon>
        <taxon>Teleostei</taxon>
        <taxon>Ostariophysi</taxon>
        <taxon>Siluriformes</taxon>
        <taxon>Clariidae</taxon>
        <taxon>Clarias</taxon>
    </lineage>
</organism>
<evidence type="ECO:0000313" key="2">
    <source>
        <dbReference type="EMBL" id="KAF5893549.1"/>
    </source>
</evidence>
<evidence type="ECO:0000256" key="1">
    <source>
        <dbReference type="SAM" id="MobiDB-lite"/>
    </source>
</evidence>
<keyword evidence="3" id="KW-1185">Reference proteome</keyword>
<dbReference type="Proteomes" id="UP000727407">
    <property type="component" value="Unassembled WGS sequence"/>
</dbReference>
<name>A0A8J4WVN2_CLAMG</name>
<reference evidence="2" key="1">
    <citation type="submission" date="2020-07" db="EMBL/GenBank/DDBJ databases">
        <title>Clarias magur genome sequencing, assembly and annotation.</title>
        <authorList>
            <person name="Kushwaha B."/>
            <person name="Kumar R."/>
            <person name="Das P."/>
            <person name="Joshi C.G."/>
            <person name="Kumar D."/>
            <person name="Nagpure N.S."/>
            <person name="Pandey M."/>
            <person name="Agarwal S."/>
            <person name="Srivastava S."/>
            <person name="Singh M."/>
            <person name="Sahoo L."/>
            <person name="Jayasankar P."/>
            <person name="Meher P.K."/>
            <person name="Koringa P.G."/>
            <person name="Iquebal M.A."/>
            <person name="Das S.P."/>
            <person name="Bit A."/>
            <person name="Patnaik S."/>
            <person name="Patel N."/>
            <person name="Shah T.M."/>
            <person name="Hinsu A."/>
            <person name="Jena J.K."/>
        </authorList>
    </citation>
    <scope>NUCLEOTIDE SEQUENCE</scope>
    <source>
        <strain evidence="2">CIFAMagur01</strain>
        <tissue evidence="2">Testis</tissue>
    </source>
</reference>
<proteinExistence type="predicted"/>
<dbReference type="EMBL" id="QNUK01000428">
    <property type="protein sequence ID" value="KAF5893549.1"/>
    <property type="molecule type" value="Genomic_DNA"/>
</dbReference>
<evidence type="ECO:0000313" key="3">
    <source>
        <dbReference type="Proteomes" id="UP000727407"/>
    </source>
</evidence>
<sequence>MGHGAEPRAGPHDRLVHLEADGTDPNRSQMALSAASVQLLPAGEVFKWTVGRWRS</sequence>
<comment type="caution">
    <text evidence="2">The sequence shown here is derived from an EMBL/GenBank/DDBJ whole genome shotgun (WGS) entry which is preliminary data.</text>
</comment>
<protein>
    <submittedName>
        <fullName evidence="2">Delta-like protein B</fullName>
    </submittedName>
</protein>
<feature type="compositionally biased region" description="Basic and acidic residues" evidence="1">
    <location>
        <begin position="1"/>
        <end position="20"/>
    </location>
</feature>
<feature type="region of interest" description="Disordered" evidence="1">
    <location>
        <begin position="1"/>
        <end position="27"/>
    </location>
</feature>
<accession>A0A8J4WVN2</accession>